<protein>
    <submittedName>
        <fullName evidence="4">GLOBIN domain-containing protein</fullName>
    </submittedName>
</protein>
<name>A0A0K0G4Y7_STRVS</name>
<dbReference type="InterPro" id="IPR012292">
    <property type="entry name" value="Globin/Proto"/>
</dbReference>
<dbReference type="PANTHER" id="PTHR47768:SF2">
    <property type="entry name" value="GLOBIN-RELATED"/>
    <property type="match status" value="1"/>
</dbReference>
<evidence type="ECO:0000313" key="4">
    <source>
        <dbReference type="WBParaSite" id="SVE_1979900.1"/>
    </source>
</evidence>
<evidence type="ECO:0000313" key="3">
    <source>
        <dbReference type="Proteomes" id="UP000035680"/>
    </source>
</evidence>
<accession>A0A0K0G4Y7</accession>
<dbReference type="Gene3D" id="1.10.490.10">
    <property type="entry name" value="Globins"/>
    <property type="match status" value="1"/>
</dbReference>
<dbReference type="PROSITE" id="PS01033">
    <property type="entry name" value="GLOBIN"/>
    <property type="match status" value="1"/>
</dbReference>
<organism evidence="3 4">
    <name type="scientific">Strongyloides venezuelensis</name>
    <name type="common">Threadworm</name>
    <dbReference type="NCBI Taxonomy" id="75913"/>
    <lineage>
        <taxon>Eukaryota</taxon>
        <taxon>Metazoa</taxon>
        <taxon>Ecdysozoa</taxon>
        <taxon>Nematoda</taxon>
        <taxon>Chromadorea</taxon>
        <taxon>Rhabditida</taxon>
        <taxon>Tylenchina</taxon>
        <taxon>Panagrolaimomorpha</taxon>
        <taxon>Strongyloidoidea</taxon>
        <taxon>Strongyloididae</taxon>
        <taxon>Strongyloides</taxon>
    </lineage>
</organism>
<keyword evidence="1" id="KW-0479">Metal-binding</keyword>
<dbReference type="STRING" id="75913.A0A0K0G4Y7"/>
<keyword evidence="1" id="KW-0561">Oxygen transport</keyword>
<comment type="similarity">
    <text evidence="1">Belongs to the globin family.</text>
</comment>
<feature type="domain" description="Globin" evidence="2">
    <location>
        <begin position="21"/>
        <end position="181"/>
    </location>
</feature>
<dbReference type="InterPro" id="IPR009050">
    <property type="entry name" value="Globin-like_sf"/>
</dbReference>
<dbReference type="PANTHER" id="PTHR47768">
    <property type="entry name" value="GLOBIN RELATED-RELATED"/>
    <property type="match status" value="1"/>
</dbReference>
<dbReference type="AlphaFoldDB" id="A0A0K0G4Y7"/>
<dbReference type="WBParaSite" id="SVE_1979900.1">
    <property type="protein sequence ID" value="SVE_1979900.1"/>
    <property type="gene ID" value="SVE_1979900"/>
</dbReference>
<keyword evidence="1" id="KW-0813">Transport</keyword>
<dbReference type="InterPro" id="IPR053341">
    <property type="entry name" value="Oxidative_stress_globin-like"/>
</dbReference>
<keyword evidence="1" id="KW-0349">Heme</keyword>
<proteinExistence type="inferred from homology"/>
<dbReference type="CDD" id="cd01040">
    <property type="entry name" value="Mb-like"/>
    <property type="match status" value="1"/>
</dbReference>
<dbReference type="SUPFAM" id="SSF46458">
    <property type="entry name" value="Globin-like"/>
    <property type="match status" value="1"/>
</dbReference>
<keyword evidence="1" id="KW-0408">Iron</keyword>
<evidence type="ECO:0000259" key="2">
    <source>
        <dbReference type="PROSITE" id="PS01033"/>
    </source>
</evidence>
<keyword evidence="3" id="KW-1185">Reference proteome</keyword>
<dbReference type="InterPro" id="IPR000971">
    <property type="entry name" value="Globin"/>
</dbReference>
<reference evidence="4" key="2">
    <citation type="submission" date="2015-08" db="UniProtKB">
        <authorList>
            <consortium name="WormBaseParasite"/>
        </authorList>
    </citation>
    <scope>IDENTIFICATION</scope>
</reference>
<dbReference type="InterPro" id="IPR044399">
    <property type="entry name" value="Mb-like_M"/>
</dbReference>
<dbReference type="GO" id="GO:0005344">
    <property type="term" value="F:oxygen carrier activity"/>
    <property type="evidence" value="ECO:0007669"/>
    <property type="project" value="UniProtKB-KW"/>
</dbReference>
<dbReference type="GO" id="GO:0020037">
    <property type="term" value="F:heme binding"/>
    <property type="evidence" value="ECO:0007669"/>
    <property type="project" value="InterPro"/>
</dbReference>
<evidence type="ECO:0000256" key="1">
    <source>
        <dbReference type="RuleBase" id="RU000356"/>
    </source>
</evidence>
<reference evidence="3" key="1">
    <citation type="submission" date="2014-07" db="EMBL/GenBank/DDBJ databases">
        <authorList>
            <person name="Martin A.A"/>
            <person name="De Silva N."/>
        </authorList>
    </citation>
    <scope>NUCLEOTIDE SEQUENCE</scope>
</reference>
<dbReference type="Pfam" id="PF00042">
    <property type="entry name" value="Globin"/>
    <property type="match status" value="1"/>
</dbReference>
<dbReference type="Proteomes" id="UP000035680">
    <property type="component" value="Unassembled WGS sequence"/>
</dbReference>
<sequence length="220" mass="25564">MPTNNSSNASSTSFNDEEWPFFDEDEIRLLVKSWNNCIKNNMEAVGSSIYEMIFKQVPEARILFPFMKFTTSGKEKKSTEFKFQALRFMQVLENAINSIKSLKDLDPILDNLGRRHGKLEVSAGFQPYFWTTFIECSIFNLRIYMEKAKRGIFDINEIDYAIMYWRKLLSAVIKKIEIGFQADIAKRLSNGETKQLRKQSTSTICSQFIIKQTNNRGDKS</sequence>
<dbReference type="GO" id="GO:0019825">
    <property type="term" value="F:oxygen binding"/>
    <property type="evidence" value="ECO:0007669"/>
    <property type="project" value="InterPro"/>
</dbReference>